<keyword evidence="4" id="KW-0694">RNA-binding</keyword>
<dbReference type="PANTHER" id="PTHR21011">
    <property type="entry name" value="MITOCHONDRIAL 28S RIBOSOMAL PROTEIN S6"/>
    <property type="match status" value="1"/>
</dbReference>
<keyword evidence="4" id="KW-0699">rRNA-binding</keyword>
<comment type="similarity">
    <text evidence="1 4">Belongs to the bacterial ribosomal protein bS6 family.</text>
</comment>
<evidence type="ECO:0000256" key="2">
    <source>
        <dbReference type="ARBA" id="ARBA00035104"/>
    </source>
</evidence>
<dbReference type="GO" id="GO:0005737">
    <property type="term" value="C:cytoplasm"/>
    <property type="evidence" value="ECO:0007669"/>
    <property type="project" value="UniProtKB-ARBA"/>
</dbReference>
<evidence type="ECO:0000313" key="5">
    <source>
        <dbReference type="EMBL" id="XCM34843.1"/>
    </source>
</evidence>
<dbReference type="InterPro" id="IPR020814">
    <property type="entry name" value="Ribosomal_S6_plastid/chlpt"/>
</dbReference>
<dbReference type="InterPro" id="IPR000529">
    <property type="entry name" value="Ribosomal_bS6"/>
</dbReference>
<dbReference type="InterPro" id="IPR035980">
    <property type="entry name" value="Ribosomal_bS6_sf"/>
</dbReference>
<gene>
    <name evidence="4 5" type="primary">rpsF</name>
    <name evidence="4" type="synonym">rps6</name>
    <name evidence="5" type="ORF">ABWT76_003486</name>
</gene>
<evidence type="ECO:0000256" key="4">
    <source>
        <dbReference type="HAMAP-Rule" id="MF_00360"/>
    </source>
</evidence>
<dbReference type="CDD" id="cd15487">
    <property type="entry name" value="bS6_chloro_cyano"/>
    <property type="match status" value="1"/>
</dbReference>
<dbReference type="SUPFAM" id="SSF54995">
    <property type="entry name" value="Ribosomal protein S6"/>
    <property type="match status" value="1"/>
</dbReference>
<dbReference type="GO" id="GO:0005840">
    <property type="term" value="C:ribosome"/>
    <property type="evidence" value="ECO:0007669"/>
    <property type="project" value="UniProtKB-KW"/>
</dbReference>
<comment type="function">
    <text evidence="2 4">Binds together with bS18 to 16S ribosomal RNA.</text>
</comment>
<organism evidence="5">
    <name type="scientific">Planktothricoides raciborskii GIHE-MW2</name>
    <dbReference type="NCBI Taxonomy" id="2792601"/>
    <lineage>
        <taxon>Bacteria</taxon>
        <taxon>Bacillati</taxon>
        <taxon>Cyanobacteriota</taxon>
        <taxon>Cyanophyceae</taxon>
        <taxon>Oscillatoriophycideae</taxon>
        <taxon>Oscillatoriales</taxon>
        <taxon>Oscillatoriaceae</taxon>
        <taxon>Planktothricoides</taxon>
    </lineage>
</organism>
<dbReference type="GO" id="GO:1990904">
    <property type="term" value="C:ribonucleoprotein complex"/>
    <property type="evidence" value="ECO:0007669"/>
    <property type="project" value="UniProtKB-KW"/>
</dbReference>
<dbReference type="GO" id="GO:0006412">
    <property type="term" value="P:translation"/>
    <property type="evidence" value="ECO:0007669"/>
    <property type="project" value="UniProtKB-UniRule"/>
</dbReference>
<accession>A0AAU8J8D3</accession>
<dbReference type="AlphaFoldDB" id="A0AAU8J8D3"/>
<dbReference type="HAMAP" id="MF_00360">
    <property type="entry name" value="Ribosomal_bS6"/>
    <property type="match status" value="1"/>
</dbReference>
<proteinExistence type="inferred from homology"/>
<dbReference type="GO" id="GO:0070181">
    <property type="term" value="F:small ribosomal subunit rRNA binding"/>
    <property type="evidence" value="ECO:0007669"/>
    <property type="project" value="TreeGrafter"/>
</dbReference>
<dbReference type="RefSeq" id="WP_054466197.1">
    <property type="nucleotide sequence ID" value="NZ_CP159837.1"/>
</dbReference>
<reference evidence="5" key="1">
    <citation type="submission" date="2024-07" db="EMBL/GenBank/DDBJ databases">
        <authorList>
            <person name="Kim Y.J."/>
            <person name="Jeong J.Y."/>
        </authorList>
    </citation>
    <scope>NUCLEOTIDE SEQUENCE</scope>
    <source>
        <strain evidence="5">GIHE-MW2</strain>
    </source>
</reference>
<evidence type="ECO:0000256" key="1">
    <source>
        <dbReference type="ARBA" id="ARBA00009512"/>
    </source>
</evidence>
<evidence type="ECO:0000256" key="3">
    <source>
        <dbReference type="ARBA" id="ARBA00035294"/>
    </source>
</evidence>
<keyword evidence="4" id="KW-0687">Ribonucleoprotein</keyword>
<protein>
    <recommendedName>
        <fullName evidence="3 4">Small ribosomal subunit protein bS6</fullName>
    </recommendedName>
</protein>
<dbReference type="NCBIfam" id="TIGR00166">
    <property type="entry name" value="S6"/>
    <property type="match status" value="1"/>
</dbReference>
<keyword evidence="4 5" id="KW-0689">Ribosomal protein</keyword>
<dbReference type="InterPro" id="IPR014717">
    <property type="entry name" value="Transl_elong_EF1B/ribsomal_bS6"/>
</dbReference>
<sequence>MKNFMYETMYILRPDLGEEQTELAIATYQNLLRESGAEIIETQHRGKRRLAYEIGKYREGIYIQMNYRAEGKVIALLERTMRISEDVIRYLTIKQPLTLNQAEAATAQA</sequence>
<dbReference type="GO" id="GO:0003735">
    <property type="term" value="F:structural constituent of ribosome"/>
    <property type="evidence" value="ECO:0007669"/>
    <property type="project" value="InterPro"/>
</dbReference>
<name>A0AAU8J8D3_9CYAN</name>
<dbReference type="Pfam" id="PF01250">
    <property type="entry name" value="Ribosomal_S6"/>
    <property type="match status" value="1"/>
</dbReference>
<dbReference type="PANTHER" id="PTHR21011:SF1">
    <property type="entry name" value="SMALL RIBOSOMAL SUBUNIT PROTEIN BS6M"/>
    <property type="match status" value="1"/>
</dbReference>
<dbReference type="Gene3D" id="3.30.70.60">
    <property type="match status" value="1"/>
</dbReference>
<dbReference type="EMBL" id="CP159837">
    <property type="protein sequence ID" value="XCM34843.1"/>
    <property type="molecule type" value="Genomic_DNA"/>
</dbReference>